<sequence>MSPRQGQGQVDDHPNWQAFRKSYRLQHTAAVDLHLESSVPRSPSSQDELEAFSKASSLYDYQILLVDATRGVNLPVPTSQASARLIRNAEPVANYSRVASNKTNIGAVTLPASSAPSTSRRRRIDILFNWLKAPRKNDVPRDDALVGQRRGAAAGIQTLRANEDELPLSDNDEDICEDKPPLYVFFDVEAMQDMGQHVLNLVVVKTENDDCPVHFRGVECMQDFLEWLDTLMESDTRDVTVLAHNFQGYDGIASLATAPVTRQFHPTCEQLWRRQNPSFPVQGRRLPQGISHQLQIPSCFWHGCRSCYTNCTETHRCLDDRCFEVVYQCTQEKLQLLRDQGYRVIQIWECGWEKMKKEREVCAFVRKLDLSTPLNPWDAFCGSRTNTIRLYHRIDETRGEVICYYDFTSLYPWVNKNGTYPLGHPKIPSQPGHTDNSQFFGIATFPTLPSRTTLPACRKPRLSTLRLLRDPGNAQTLSRLYTPLSPRGPREATYRYVQHPRTPKSRREGIAPNAHSRTLAFFKYNDRSIQRLRKTWLKLKEEDSGWPAHVDQDQHDSHLQTYEGKEGIALDPTKIGKNPGLHSLAKMIINSMWEKFGQHTNKKQVKEFDRPQELATFVYSDVYDILYVGLASVGERVEVHYTMEDKDESTSPNLNIFIACFTTCWAELVSTRH</sequence>
<dbReference type="PANTHER" id="PTHR33568:SF3">
    <property type="entry name" value="DNA-DIRECTED DNA POLYMERASE"/>
    <property type="match status" value="1"/>
</dbReference>
<gene>
    <name evidence="1" type="ORF">AWC38_SpisGene20275</name>
</gene>
<protein>
    <recommendedName>
        <fullName evidence="3">DNA-directed DNA polymerase</fullName>
    </recommendedName>
</protein>
<dbReference type="AlphaFoldDB" id="A0A2B4RAX1"/>
<accession>A0A2B4RAX1</accession>
<dbReference type="Proteomes" id="UP000225706">
    <property type="component" value="Unassembled WGS sequence"/>
</dbReference>
<dbReference type="OrthoDB" id="10064239at2759"/>
<dbReference type="EMBL" id="LSMT01000644">
    <property type="protein sequence ID" value="PFX15494.1"/>
    <property type="molecule type" value="Genomic_DNA"/>
</dbReference>
<organism evidence="1 2">
    <name type="scientific">Stylophora pistillata</name>
    <name type="common">Smooth cauliflower coral</name>
    <dbReference type="NCBI Taxonomy" id="50429"/>
    <lineage>
        <taxon>Eukaryota</taxon>
        <taxon>Metazoa</taxon>
        <taxon>Cnidaria</taxon>
        <taxon>Anthozoa</taxon>
        <taxon>Hexacorallia</taxon>
        <taxon>Scleractinia</taxon>
        <taxon>Astrocoeniina</taxon>
        <taxon>Pocilloporidae</taxon>
        <taxon>Stylophora</taxon>
    </lineage>
</organism>
<comment type="caution">
    <text evidence="1">The sequence shown here is derived from an EMBL/GenBank/DDBJ whole genome shotgun (WGS) entry which is preliminary data.</text>
</comment>
<dbReference type="SUPFAM" id="SSF56672">
    <property type="entry name" value="DNA/RNA polymerases"/>
    <property type="match status" value="1"/>
</dbReference>
<dbReference type="Gene3D" id="3.40.960.10">
    <property type="entry name" value="VSR Endonuclease"/>
    <property type="match status" value="1"/>
</dbReference>
<dbReference type="STRING" id="50429.A0A2B4RAX1"/>
<dbReference type="PANTHER" id="PTHR33568">
    <property type="entry name" value="DNA POLYMERASE"/>
    <property type="match status" value="1"/>
</dbReference>
<dbReference type="InterPro" id="IPR043502">
    <property type="entry name" value="DNA/RNA_pol_sf"/>
</dbReference>
<evidence type="ECO:0000313" key="1">
    <source>
        <dbReference type="EMBL" id="PFX15494.1"/>
    </source>
</evidence>
<evidence type="ECO:0008006" key="3">
    <source>
        <dbReference type="Google" id="ProtNLM"/>
    </source>
</evidence>
<name>A0A2B4RAX1_STYPI</name>
<keyword evidence="2" id="KW-1185">Reference proteome</keyword>
<evidence type="ECO:0000313" key="2">
    <source>
        <dbReference type="Proteomes" id="UP000225706"/>
    </source>
</evidence>
<proteinExistence type="predicted"/>
<reference evidence="2" key="1">
    <citation type="journal article" date="2017" name="bioRxiv">
        <title>Comparative analysis of the genomes of Stylophora pistillata and Acropora digitifera provides evidence for extensive differences between species of corals.</title>
        <authorList>
            <person name="Voolstra C.R."/>
            <person name="Li Y."/>
            <person name="Liew Y.J."/>
            <person name="Baumgarten S."/>
            <person name="Zoccola D."/>
            <person name="Flot J.-F."/>
            <person name="Tambutte S."/>
            <person name="Allemand D."/>
            <person name="Aranda M."/>
        </authorList>
    </citation>
    <scope>NUCLEOTIDE SEQUENCE [LARGE SCALE GENOMIC DNA]</scope>
</reference>